<proteinExistence type="predicted"/>
<sequence length="266" mass="28469">MKAQREGKQGLDGVAAWHLGTEETNVPGSRSERRAPSHSLNPGSPCAQLRRRGGLERSGDPADPVSRAPARTRGQARCPDQATPPAWLLVYEAGSSPVQSYPTGKWGLSAGRVSLAVAEELKILQLHLQPDRSLPALPDGPGLGGEGLSCPGADTTFGELKTVRLPKKMTGTGTHRGFGFVDFLTKQDAKAPREPFIFEARQHLHIGSVRQSQALLPQWVLGPAADVGQKLCEQGPNYIQSLRSTKLQVRIRKEGGGRAVTVGCPL</sequence>
<protein>
    <recommendedName>
        <fullName evidence="2">RRM domain-containing protein</fullName>
    </recommendedName>
</protein>
<accession>A0ABQ9V099</accession>
<dbReference type="InterPro" id="IPR000504">
    <property type="entry name" value="RRM_dom"/>
</dbReference>
<evidence type="ECO:0000313" key="4">
    <source>
        <dbReference type="Proteomes" id="UP001266305"/>
    </source>
</evidence>
<dbReference type="InterPro" id="IPR012677">
    <property type="entry name" value="Nucleotide-bd_a/b_plait_sf"/>
</dbReference>
<evidence type="ECO:0000256" key="1">
    <source>
        <dbReference type="SAM" id="MobiDB-lite"/>
    </source>
</evidence>
<dbReference type="InterPro" id="IPR035979">
    <property type="entry name" value="RBD_domain_sf"/>
</dbReference>
<dbReference type="Gene3D" id="3.30.70.330">
    <property type="match status" value="1"/>
</dbReference>
<gene>
    <name evidence="3" type="ORF">P7K49_020339</name>
</gene>
<feature type="domain" description="RRM" evidence="2">
    <location>
        <begin position="156"/>
        <end position="191"/>
    </location>
</feature>
<reference evidence="3 4" key="1">
    <citation type="submission" date="2023-05" db="EMBL/GenBank/DDBJ databases">
        <title>B98-5 Cell Line De Novo Hybrid Assembly: An Optical Mapping Approach.</title>
        <authorList>
            <person name="Kananen K."/>
            <person name="Auerbach J.A."/>
            <person name="Kautto E."/>
            <person name="Blachly J.S."/>
        </authorList>
    </citation>
    <scope>NUCLEOTIDE SEQUENCE [LARGE SCALE GENOMIC DNA]</scope>
    <source>
        <strain evidence="3">B95-8</strain>
        <tissue evidence="3">Cell line</tissue>
    </source>
</reference>
<name>A0ABQ9V099_SAGOE</name>
<dbReference type="SUPFAM" id="SSF54928">
    <property type="entry name" value="RNA-binding domain, RBD"/>
    <property type="match status" value="1"/>
</dbReference>
<dbReference type="EMBL" id="JASSZA010000009">
    <property type="protein sequence ID" value="KAK2102672.1"/>
    <property type="molecule type" value="Genomic_DNA"/>
</dbReference>
<evidence type="ECO:0000313" key="3">
    <source>
        <dbReference type="EMBL" id="KAK2102672.1"/>
    </source>
</evidence>
<evidence type="ECO:0000259" key="2">
    <source>
        <dbReference type="Pfam" id="PF00076"/>
    </source>
</evidence>
<dbReference type="Pfam" id="PF00076">
    <property type="entry name" value="RRM_1"/>
    <property type="match status" value="1"/>
</dbReference>
<keyword evidence="4" id="KW-1185">Reference proteome</keyword>
<dbReference type="Proteomes" id="UP001266305">
    <property type="component" value="Unassembled WGS sequence"/>
</dbReference>
<comment type="caution">
    <text evidence="3">The sequence shown here is derived from an EMBL/GenBank/DDBJ whole genome shotgun (WGS) entry which is preliminary data.</text>
</comment>
<organism evidence="3 4">
    <name type="scientific">Saguinus oedipus</name>
    <name type="common">Cotton-top tamarin</name>
    <name type="synonym">Oedipomidas oedipus</name>
    <dbReference type="NCBI Taxonomy" id="9490"/>
    <lineage>
        <taxon>Eukaryota</taxon>
        <taxon>Metazoa</taxon>
        <taxon>Chordata</taxon>
        <taxon>Craniata</taxon>
        <taxon>Vertebrata</taxon>
        <taxon>Euteleostomi</taxon>
        <taxon>Mammalia</taxon>
        <taxon>Eutheria</taxon>
        <taxon>Euarchontoglires</taxon>
        <taxon>Primates</taxon>
        <taxon>Haplorrhini</taxon>
        <taxon>Platyrrhini</taxon>
        <taxon>Cebidae</taxon>
        <taxon>Callitrichinae</taxon>
        <taxon>Saguinus</taxon>
    </lineage>
</organism>
<feature type="region of interest" description="Disordered" evidence="1">
    <location>
        <begin position="1"/>
        <end position="81"/>
    </location>
</feature>